<dbReference type="InterPro" id="IPR037523">
    <property type="entry name" value="VOC_core"/>
</dbReference>
<dbReference type="OrthoDB" id="9799428at2"/>
<evidence type="ECO:0000313" key="2">
    <source>
        <dbReference type="EMBL" id="SNT26845.1"/>
    </source>
</evidence>
<dbReference type="PROSITE" id="PS51819">
    <property type="entry name" value="VOC"/>
    <property type="match status" value="1"/>
</dbReference>
<reference evidence="2 3" key="1">
    <citation type="submission" date="2017-06" db="EMBL/GenBank/DDBJ databases">
        <authorList>
            <person name="Kim H.J."/>
            <person name="Triplett B.A."/>
        </authorList>
    </citation>
    <scope>NUCLEOTIDE SEQUENCE [LARGE SCALE GENOMIC DNA]</scope>
    <source>
        <strain evidence="2 3">DSM 18704</strain>
    </source>
</reference>
<keyword evidence="3" id="KW-1185">Reference proteome</keyword>
<dbReference type="EMBL" id="FZOU01000006">
    <property type="protein sequence ID" value="SNT26845.1"/>
    <property type="molecule type" value="Genomic_DNA"/>
</dbReference>
<gene>
    <name evidence="2" type="ORF">SAMN05421770_106193</name>
</gene>
<proteinExistence type="predicted"/>
<dbReference type="Gene3D" id="3.10.180.10">
    <property type="entry name" value="2,3-Dihydroxybiphenyl 1,2-Dioxygenase, domain 1"/>
    <property type="match status" value="1"/>
</dbReference>
<dbReference type="RefSeq" id="WP_089409520.1">
    <property type="nucleotide sequence ID" value="NZ_FZOU01000006.1"/>
</dbReference>
<evidence type="ECO:0000259" key="1">
    <source>
        <dbReference type="PROSITE" id="PS51819"/>
    </source>
</evidence>
<sequence length="125" mass="13918">MARVTGIGGIFLKAKDPKALGAWYAEHLGFTVKPGEGACFFWKDEVPEGTGMTTWSTFAETTKYFGPGPQRAMVNYRVDDLDALLEQLAAAGVEIDPKRDDYDFGRFAWIVDPEGNRIELWQPLA</sequence>
<evidence type="ECO:0000313" key="3">
    <source>
        <dbReference type="Proteomes" id="UP000198356"/>
    </source>
</evidence>
<name>A0A239L954_9BACT</name>
<feature type="domain" description="VOC" evidence="1">
    <location>
        <begin position="6"/>
        <end position="123"/>
    </location>
</feature>
<dbReference type="Proteomes" id="UP000198356">
    <property type="component" value="Unassembled WGS sequence"/>
</dbReference>
<dbReference type="InterPro" id="IPR029068">
    <property type="entry name" value="Glyas_Bleomycin-R_OHBP_Dase"/>
</dbReference>
<dbReference type="AlphaFoldDB" id="A0A239L954"/>
<dbReference type="PANTHER" id="PTHR33993">
    <property type="entry name" value="GLYOXALASE-RELATED"/>
    <property type="match status" value="1"/>
</dbReference>
<dbReference type="InterPro" id="IPR052164">
    <property type="entry name" value="Anthracycline_SecMetBiosynth"/>
</dbReference>
<dbReference type="SUPFAM" id="SSF54593">
    <property type="entry name" value="Glyoxalase/Bleomycin resistance protein/Dihydroxybiphenyl dioxygenase"/>
    <property type="match status" value="1"/>
</dbReference>
<accession>A0A239L954</accession>
<protein>
    <recommendedName>
        <fullName evidence="1">VOC domain-containing protein</fullName>
    </recommendedName>
</protein>
<dbReference type="PANTHER" id="PTHR33993:SF5">
    <property type="entry name" value="GLYOXALASE"/>
    <property type="match status" value="1"/>
</dbReference>
<dbReference type="Pfam" id="PF18029">
    <property type="entry name" value="Glyoxalase_6"/>
    <property type="match status" value="1"/>
</dbReference>
<dbReference type="InterPro" id="IPR041581">
    <property type="entry name" value="Glyoxalase_6"/>
</dbReference>
<organism evidence="2 3">
    <name type="scientific">Granulicella rosea</name>
    <dbReference type="NCBI Taxonomy" id="474952"/>
    <lineage>
        <taxon>Bacteria</taxon>
        <taxon>Pseudomonadati</taxon>
        <taxon>Acidobacteriota</taxon>
        <taxon>Terriglobia</taxon>
        <taxon>Terriglobales</taxon>
        <taxon>Acidobacteriaceae</taxon>
        <taxon>Granulicella</taxon>
    </lineage>
</organism>